<dbReference type="PANTHER" id="PTHR42709:SF2">
    <property type="entry name" value="INNER MEMBRANE PROTEIN YOHD"/>
    <property type="match status" value="1"/>
</dbReference>
<accession>A0A074JQP4</accession>
<comment type="caution">
    <text evidence="3">The sequence shown here is derived from an EMBL/GenBank/DDBJ whole genome shotgun (WGS) entry which is preliminary data.</text>
</comment>
<feature type="transmembrane region" description="Helical" evidence="1">
    <location>
        <begin position="55"/>
        <end position="76"/>
    </location>
</feature>
<keyword evidence="1" id="KW-0472">Membrane</keyword>
<organism evidence="3 4">
    <name type="scientific">Thioclava pacifica DSM 10166</name>
    <dbReference type="NCBI Taxonomy" id="1353537"/>
    <lineage>
        <taxon>Bacteria</taxon>
        <taxon>Pseudomonadati</taxon>
        <taxon>Pseudomonadota</taxon>
        <taxon>Alphaproteobacteria</taxon>
        <taxon>Rhodobacterales</taxon>
        <taxon>Paracoccaceae</taxon>
        <taxon>Thioclava</taxon>
    </lineage>
</organism>
<dbReference type="eggNOG" id="COG0586">
    <property type="taxonomic scope" value="Bacteria"/>
</dbReference>
<evidence type="ECO:0000256" key="1">
    <source>
        <dbReference type="SAM" id="Phobius"/>
    </source>
</evidence>
<dbReference type="Proteomes" id="UP000027432">
    <property type="component" value="Unassembled WGS sequence"/>
</dbReference>
<dbReference type="Pfam" id="PF09335">
    <property type="entry name" value="VTT_dom"/>
    <property type="match status" value="1"/>
</dbReference>
<dbReference type="EMBL" id="AUND01000034">
    <property type="protein sequence ID" value="KEO51667.1"/>
    <property type="molecule type" value="Genomic_DNA"/>
</dbReference>
<sequence length="201" mass="20922">MSLTEITDWLLAQVPVYGPWLLGVTTFLSCLAIPVPSSLMMIASGAFVASGDLDLITVTGAAFGGAVLGDQVGFTLGRKAERILPRPGTKRGALVEKALAALRKRGSVTVFLSRWMFSALGPWVNLAAGVSGYAHRRFTLADIAGEAVWVTSYVGLGIAFGSNLDAAADLAGNALGLMAAGAAAFGFGWWLWHAAKRAPKA</sequence>
<keyword evidence="4" id="KW-1185">Reference proteome</keyword>
<protein>
    <recommendedName>
        <fullName evidence="2">VTT domain-containing protein</fullName>
    </recommendedName>
</protein>
<evidence type="ECO:0000313" key="3">
    <source>
        <dbReference type="EMBL" id="KEO51667.1"/>
    </source>
</evidence>
<name>A0A074JQP4_9RHOB</name>
<dbReference type="GO" id="GO:0005886">
    <property type="term" value="C:plasma membrane"/>
    <property type="evidence" value="ECO:0007669"/>
    <property type="project" value="TreeGrafter"/>
</dbReference>
<dbReference type="RefSeq" id="WP_051692571.1">
    <property type="nucleotide sequence ID" value="NZ_AUND01000034.1"/>
</dbReference>
<dbReference type="InterPro" id="IPR051311">
    <property type="entry name" value="DedA_domain"/>
</dbReference>
<dbReference type="PANTHER" id="PTHR42709">
    <property type="entry name" value="ALKALINE PHOSPHATASE LIKE PROTEIN"/>
    <property type="match status" value="1"/>
</dbReference>
<dbReference type="AlphaFoldDB" id="A0A074JQP4"/>
<evidence type="ECO:0000313" key="4">
    <source>
        <dbReference type="Proteomes" id="UP000027432"/>
    </source>
</evidence>
<feature type="transmembrane region" description="Helical" evidence="1">
    <location>
        <begin position="147"/>
        <end position="164"/>
    </location>
</feature>
<proteinExistence type="predicted"/>
<keyword evidence="1" id="KW-1133">Transmembrane helix</keyword>
<feature type="transmembrane region" description="Helical" evidence="1">
    <location>
        <begin position="170"/>
        <end position="192"/>
    </location>
</feature>
<feature type="domain" description="VTT" evidence="2">
    <location>
        <begin position="35"/>
        <end position="157"/>
    </location>
</feature>
<dbReference type="STRING" id="1353537.TP2_09315"/>
<dbReference type="InterPro" id="IPR032816">
    <property type="entry name" value="VTT_dom"/>
</dbReference>
<feature type="transmembrane region" description="Helical" evidence="1">
    <location>
        <begin position="20"/>
        <end position="43"/>
    </location>
</feature>
<gene>
    <name evidence="3" type="ORF">TP2_09315</name>
</gene>
<keyword evidence="1" id="KW-0812">Transmembrane</keyword>
<dbReference type="OrthoDB" id="9782291at2"/>
<evidence type="ECO:0000259" key="2">
    <source>
        <dbReference type="Pfam" id="PF09335"/>
    </source>
</evidence>
<reference evidence="3 4" key="1">
    <citation type="submission" date="2013-07" db="EMBL/GenBank/DDBJ databases">
        <title>Thioclava pacifica DSM 10166 Genome Sequencing.</title>
        <authorList>
            <person name="Lai Q."/>
            <person name="Shao Z."/>
        </authorList>
    </citation>
    <scope>NUCLEOTIDE SEQUENCE [LARGE SCALE GENOMIC DNA]</scope>
    <source>
        <strain evidence="3 4">DSM 10166</strain>
    </source>
</reference>